<accession>A0AAX3WZ59</accession>
<evidence type="ECO:0000256" key="1">
    <source>
        <dbReference type="ARBA" id="ARBA00023125"/>
    </source>
</evidence>
<protein>
    <submittedName>
        <fullName evidence="3">Transcriptional regulator</fullName>
    </submittedName>
</protein>
<feature type="domain" description="HTH arsR-type" evidence="2">
    <location>
        <begin position="3"/>
        <end position="85"/>
    </location>
</feature>
<dbReference type="Pfam" id="PF12840">
    <property type="entry name" value="HTH_20"/>
    <property type="match status" value="1"/>
</dbReference>
<dbReference type="Gene3D" id="6.10.140.2180">
    <property type="match status" value="1"/>
</dbReference>
<dbReference type="SUPFAM" id="SSF46785">
    <property type="entry name" value="Winged helix' DNA-binding domain"/>
    <property type="match status" value="1"/>
</dbReference>
<evidence type="ECO:0000313" key="4">
    <source>
        <dbReference type="Proteomes" id="UP001178322"/>
    </source>
</evidence>
<proteinExistence type="predicted"/>
<dbReference type="InterPro" id="IPR036390">
    <property type="entry name" value="WH_DNA-bd_sf"/>
</dbReference>
<dbReference type="InterPro" id="IPR011991">
    <property type="entry name" value="ArsR-like_HTH"/>
</dbReference>
<dbReference type="Proteomes" id="UP001178322">
    <property type="component" value="Chromosome"/>
</dbReference>
<reference evidence="3" key="1">
    <citation type="submission" date="2023-05" db="EMBL/GenBank/DDBJ databases">
        <title>Comparative genomics of Bacillaceae isolates and their secondary metabolite potential.</title>
        <authorList>
            <person name="Song L."/>
            <person name="Nielsen L.J."/>
            <person name="Mohite O."/>
            <person name="Xu X."/>
            <person name="Weber T."/>
            <person name="Kovacs A.T."/>
        </authorList>
    </citation>
    <scope>NUCLEOTIDE SEQUENCE</scope>
    <source>
        <strain evidence="3">LY1</strain>
    </source>
</reference>
<dbReference type="InterPro" id="IPR036388">
    <property type="entry name" value="WH-like_DNA-bd_sf"/>
</dbReference>
<dbReference type="EMBL" id="CP126101">
    <property type="protein sequence ID" value="WHY53025.1"/>
    <property type="molecule type" value="Genomic_DNA"/>
</dbReference>
<dbReference type="CDD" id="cd00090">
    <property type="entry name" value="HTH_ARSR"/>
    <property type="match status" value="1"/>
</dbReference>
<organism evidence="3 4">
    <name type="scientific">Lysinibacillus pakistanensis</name>
    <dbReference type="NCBI Taxonomy" id="759811"/>
    <lineage>
        <taxon>Bacteria</taxon>
        <taxon>Bacillati</taxon>
        <taxon>Bacillota</taxon>
        <taxon>Bacilli</taxon>
        <taxon>Bacillales</taxon>
        <taxon>Bacillaceae</taxon>
        <taxon>Lysinibacillus</taxon>
    </lineage>
</organism>
<dbReference type="AlphaFoldDB" id="A0AAX3WZ59"/>
<dbReference type="SMART" id="SM00418">
    <property type="entry name" value="HTH_ARSR"/>
    <property type="match status" value="1"/>
</dbReference>
<dbReference type="InterPro" id="IPR001845">
    <property type="entry name" value="HTH_ArsR_DNA-bd_dom"/>
</dbReference>
<dbReference type="GO" id="GO:0003677">
    <property type="term" value="F:DNA binding"/>
    <property type="evidence" value="ECO:0007669"/>
    <property type="project" value="UniProtKB-KW"/>
</dbReference>
<evidence type="ECO:0000259" key="2">
    <source>
        <dbReference type="SMART" id="SM00418"/>
    </source>
</evidence>
<dbReference type="Gene3D" id="1.10.10.10">
    <property type="entry name" value="Winged helix-like DNA-binding domain superfamily/Winged helix DNA-binding domain"/>
    <property type="match status" value="1"/>
</dbReference>
<keyword evidence="1" id="KW-0238">DNA-binding</keyword>
<sequence>MRNKAEVLMHPVRMKILQALMHDKEEGLSTLEMISIIKDVPQATLYRHIQILVDENIIKIVKERKVRSVTEKFYAVNEGAAKLSKEDWTQLTIKQKLNYVSYYQLALLSQYQNYLHSLDEEERLEDLATFSFIDLTLTTDQFKNFENELNNLINKYYNMTDSSKETKTETKTIAINIIPKPEV</sequence>
<dbReference type="RefSeq" id="WP_283871403.1">
    <property type="nucleotide sequence ID" value="NZ_CP126101.1"/>
</dbReference>
<dbReference type="NCBIfam" id="NF005061">
    <property type="entry name" value="PRK06474.1"/>
    <property type="match status" value="1"/>
</dbReference>
<gene>
    <name evidence="3" type="ORF">QNH24_07215</name>
</gene>
<dbReference type="GO" id="GO:0003700">
    <property type="term" value="F:DNA-binding transcription factor activity"/>
    <property type="evidence" value="ECO:0007669"/>
    <property type="project" value="InterPro"/>
</dbReference>
<evidence type="ECO:0000313" key="3">
    <source>
        <dbReference type="EMBL" id="WHY53025.1"/>
    </source>
</evidence>
<name>A0AAX3WZ59_9BACI</name>